<dbReference type="AlphaFoldDB" id="A0A376TVW3"/>
<organism evidence="2 3">
    <name type="scientific">Escherichia coli</name>
    <dbReference type="NCBI Taxonomy" id="562"/>
    <lineage>
        <taxon>Bacteria</taxon>
        <taxon>Pseudomonadati</taxon>
        <taxon>Pseudomonadota</taxon>
        <taxon>Gammaproteobacteria</taxon>
        <taxon>Enterobacterales</taxon>
        <taxon>Enterobacteriaceae</taxon>
        <taxon>Escherichia</taxon>
    </lineage>
</organism>
<accession>A0A376TVW3</accession>
<evidence type="ECO:0000313" key="2">
    <source>
        <dbReference type="EMBL" id="STI81269.1"/>
    </source>
</evidence>
<name>A0A376TVW3_ECOLX</name>
<sequence length="59" mass="6505">MDKKLLALLILASLSPAEATLTKIPAGFEVIAQGQQEYIEVYFSGKVSVNIMQWLILIP</sequence>
<dbReference type="EMBL" id="UGCP01000002">
    <property type="protein sequence ID" value="STI81269.1"/>
    <property type="molecule type" value="Genomic_DNA"/>
</dbReference>
<reference evidence="2 3" key="1">
    <citation type="submission" date="2018-06" db="EMBL/GenBank/DDBJ databases">
        <authorList>
            <consortium name="Pathogen Informatics"/>
            <person name="Doyle S."/>
        </authorList>
    </citation>
    <scope>NUCLEOTIDE SEQUENCE [LARGE SCALE GENOMIC DNA]</scope>
    <source>
        <strain evidence="2 3">NCTC8622</strain>
    </source>
</reference>
<evidence type="ECO:0000313" key="3">
    <source>
        <dbReference type="Proteomes" id="UP000254079"/>
    </source>
</evidence>
<protein>
    <submittedName>
        <fullName evidence="2">Putative outer membrane usher protein</fullName>
    </submittedName>
</protein>
<feature type="chain" id="PRO_5016647985" evidence="1">
    <location>
        <begin position="20"/>
        <end position="59"/>
    </location>
</feature>
<dbReference type="Proteomes" id="UP000254079">
    <property type="component" value="Unassembled WGS sequence"/>
</dbReference>
<evidence type="ECO:0000256" key="1">
    <source>
        <dbReference type="SAM" id="SignalP"/>
    </source>
</evidence>
<feature type="signal peptide" evidence="1">
    <location>
        <begin position="1"/>
        <end position="19"/>
    </location>
</feature>
<gene>
    <name evidence="2" type="ORF">NCTC8622_00195</name>
</gene>
<keyword evidence="1" id="KW-0732">Signal</keyword>
<proteinExistence type="predicted"/>